<evidence type="ECO:0000313" key="4">
    <source>
        <dbReference type="Proteomes" id="UP000829685"/>
    </source>
</evidence>
<comment type="caution">
    <text evidence="3">The sequence shown here is derived from an EMBL/GenBank/DDBJ whole genome shotgun (WGS) entry which is preliminary data.</text>
</comment>
<keyword evidence="1" id="KW-0539">Nucleus</keyword>
<protein>
    <recommendedName>
        <fullName evidence="2">Zn(2)-C6 fungal-type domain-containing protein</fullName>
    </recommendedName>
</protein>
<dbReference type="InterPro" id="IPR001138">
    <property type="entry name" value="Zn2Cys6_DnaBD"/>
</dbReference>
<dbReference type="AlphaFoldDB" id="A0A9P9WHT1"/>
<reference evidence="3" key="1">
    <citation type="submission" date="2021-03" db="EMBL/GenBank/DDBJ databases">
        <title>Revisited historic fungal species revealed as producer of novel bioactive compounds through whole genome sequencing and comparative genomics.</title>
        <authorList>
            <person name="Vignolle G.A."/>
            <person name="Hochenegger N."/>
            <person name="Mach R.L."/>
            <person name="Mach-Aigner A.R."/>
            <person name="Javad Rahimi M."/>
            <person name="Salim K.A."/>
            <person name="Chan C.M."/>
            <person name="Lim L.B.L."/>
            <person name="Cai F."/>
            <person name="Druzhinina I.S."/>
            <person name="U'Ren J.M."/>
            <person name="Derntl C."/>
        </authorList>
    </citation>
    <scope>NUCLEOTIDE SEQUENCE</scope>
    <source>
        <strain evidence="3">TUCIM 5799</strain>
    </source>
</reference>
<name>A0A9P9WHT1_9PEZI</name>
<evidence type="ECO:0000256" key="1">
    <source>
        <dbReference type="ARBA" id="ARBA00023242"/>
    </source>
</evidence>
<dbReference type="SUPFAM" id="SSF57701">
    <property type="entry name" value="Zn2/Cys6 DNA-binding domain"/>
    <property type="match status" value="1"/>
</dbReference>
<dbReference type="CDD" id="cd00067">
    <property type="entry name" value="GAL4"/>
    <property type="match status" value="1"/>
</dbReference>
<accession>A0A9P9WHT1</accession>
<organism evidence="3 4">
    <name type="scientific">Neoarthrinium moseri</name>
    <dbReference type="NCBI Taxonomy" id="1658444"/>
    <lineage>
        <taxon>Eukaryota</taxon>
        <taxon>Fungi</taxon>
        <taxon>Dikarya</taxon>
        <taxon>Ascomycota</taxon>
        <taxon>Pezizomycotina</taxon>
        <taxon>Sordariomycetes</taxon>
        <taxon>Xylariomycetidae</taxon>
        <taxon>Amphisphaeriales</taxon>
        <taxon>Apiosporaceae</taxon>
        <taxon>Neoarthrinium</taxon>
    </lineage>
</organism>
<dbReference type="InterPro" id="IPR036864">
    <property type="entry name" value="Zn2-C6_fun-type_DNA-bd_sf"/>
</dbReference>
<sequence>MPTRGPLPFRRACTRCHAHKLACPGRIDQEQRCARCIKAKVPCIFGTSVRGMRPATVAAAGLRTASDMDHDATLVASNKCARRASKFTKSPPEQATAVSESLTMASMTTLPAIDCSSFTTNLFHQDSSSDNLVASHALYPTEANQSEAHIQVVQTLTKLNLDLLQHFNTIPLHALAPLDPPQDKELFHLDHTFQLTKVMLDVIQTLQLPGTFYLTAPEATTIDTASIFLVISCWHRLADIYESIFLHIKKCAEESATPAAASDASVRLPSVRIGTYRPSPTLSVLLQMVAALHHSTLLAHAMIEFAAKLEDSLYYQSTVFINPVAIDKKTCDDIQVRATSFHDQVKSIEGILLRVGLF</sequence>
<dbReference type="GO" id="GO:0008270">
    <property type="term" value="F:zinc ion binding"/>
    <property type="evidence" value="ECO:0007669"/>
    <property type="project" value="InterPro"/>
</dbReference>
<keyword evidence="4" id="KW-1185">Reference proteome</keyword>
<dbReference type="SMART" id="SM00066">
    <property type="entry name" value="GAL4"/>
    <property type="match status" value="1"/>
</dbReference>
<dbReference type="GO" id="GO:0000981">
    <property type="term" value="F:DNA-binding transcription factor activity, RNA polymerase II-specific"/>
    <property type="evidence" value="ECO:0007669"/>
    <property type="project" value="InterPro"/>
</dbReference>
<evidence type="ECO:0000313" key="3">
    <source>
        <dbReference type="EMBL" id="KAI1864606.1"/>
    </source>
</evidence>
<gene>
    <name evidence="3" type="ORF">JX265_008330</name>
</gene>
<dbReference type="Gene3D" id="4.10.240.10">
    <property type="entry name" value="Zn(2)-C6 fungal-type DNA-binding domain"/>
    <property type="match status" value="1"/>
</dbReference>
<evidence type="ECO:0000259" key="2">
    <source>
        <dbReference type="PROSITE" id="PS00463"/>
    </source>
</evidence>
<dbReference type="PROSITE" id="PS00463">
    <property type="entry name" value="ZN2_CY6_FUNGAL_1"/>
    <property type="match status" value="1"/>
</dbReference>
<dbReference type="Proteomes" id="UP000829685">
    <property type="component" value="Unassembled WGS sequence"/>
</dbReference>
<dbReference type="EMBL" id="JAFIMR010000023">
    <property type="protein sequence ID" value="KAI1864606.1"/>
    <property type="molecule type" value="Genomic_DNA"/>
</dbReference>
<proteinExistence type="predicted"/>
<feature type="domain" description="Zn(2)-C6 fungal-type" evidence="2">
    <location>
        <begin position="12"/>
        <end position="43"/>
    </location>
</feature>